<dbReference type="InterPro" id="IPR014284">
    <property type="entry name" value="RNA_pol_sigma-70_dom"/>
</dbReference>
<dbReference type="InterPro" id="IPR013324">
    <property type="entry name" value="RNA_pol_sigma_r3/r4-like"/>
</dbReference>
<name>A0A9D1IEI2_9FIRM</name>
<dbReference type="InterPro" id="IPR007627">
    <property type="entry name" value="RNA_pol_sigma70_r2"/>
</dbReference>
<sequence length="220" mass="24405">MPPNDRDRRIADNLRLVHACANRFRGKGIDYDDLFSAGCIGLCKAADGFQPERGFAFSTYAVPVILGEIRRLFRAGGSVKVSRTLQERAQKAQRLREELARSLGREPRLSELAEAFGVADCEMAQLLAVSQPTVSLTAPEAEGAGQLDIPVDSGEDAIQNAIALREVLKALPETDRRLIELRYFEGLTQVRTAERLGLTQVQVSRRERAVLLEMRKRLTG</sequence>
<dbReference type="Gene3D" id="1.10.10.10">
    <property type="entry name" value="Winged helix-like DNA-binding domain superfamily/Winged helix DNA-binding domain"/>
    <property type="match status" value="2"/>
</dbReference>
<dbReference type="GO" id="GO:0016987">
    <property type="term" value="F:sigma factor activity"/>
    <property type="evidence" value="ECO:0007669"/>
    <property type="project" value="UniProtKB-KW"/>
</dbReference>
<proteinExistence type="predicted"/>
<reference evidence="7" key="2">
    <citation type="journal article" date="2021" name="PeerJ">
        <title>Extensive microbial diversity within the chicken gut microbiome revealed by metagenomics and culture.</title>
        <authorList>
            <person name="Gilroy R."/>
            <person name="Ravi A."/>
            <person name="Getino M."/>
            <person name="Pursley I."/>
            <person name="Horton D.L."/>
            <person name="Alikhan N.F."/>
            <person name="Baker D."/>
            <person name="Gharbi K."/>
            <person name="Hall N."/>
            <person name="Watson M."/>
            <person name="Adriaenssens E.M."/>
            <person name="Foster-Nyarko E."/>
            <person name="Jarju S."/>
            <person name="Secka A."/>
            <person name="Antonio M."/>
            <person name="Oren A."/>
            <person name="Chaudhuri R.R."/>
            <person name="La Ragione R."/>
            <person name="Hildebrand F."/>
            <person name="Pallen M.J."/>
        </authorList>
    </citation>
    <scope>NUCLEOTIDE SEQUENCE</scope>
    <source>
        <strain evidence="7">ChiGjej1B1-19959</strain>
    </source>
</reference>
<comment type="caution">
    <text evidence="7">The sequence shown here is derived from an EMBL/GenBank/DDBJ whole genome shotgun (WGS) entry which is preliminary data.</text>
</comment>
<protein>
    <submittedName>
        <fullName evidence="7">Sigma-70 family RNA polymerase sigma factor</fullName>
    </submittedName>
</protein>
<evidence type="ECO:0000256" key="4">
    <source>
        <dbReference type="ARBA" id="ARBA00023163"/>
    </source>
</evidence>
<feature type="domain" description="RNA polymerase sigma-70 region 4" evidence="6">
    <location>
        <begin position="167"/>
        <end position="216"/>
    </location>
</feature>
<dbReference type="InterPro" id="IPR036388">
    <property type="entry name" value="WH-like_DNA-bd_sf"/>
</dbReference>
<keyword evidence="3" id="KW-0238">DNA-binding</keyword>
<dbReference type="PANTHER" id="PTHR30385:SF4">
    <property type="entry name" value="RNA POLYMERASE SIGMA-E FACTOR"/>
    <property type="match status" value="1"/>
</dbReference>
<dbReference type="Gene3D" id="1.20.120.1810">
    <property type="match status" value="1"/>
</dbReference>
<reference evidence="7" key="1">
    <citation type="submission" date="2020-10" db="EMBL/GenBank/DDBJ databases">
        <authorList>
            <person name="Gilroy R."/>
        </authorList>
    </citation>
    <scope>NUCLEOTIDE SEQUENCE</scope>
    <source>
        <strain evidence="7">ChiGjej1B1-19959</strain>
    </source>
</reference>
<evidence type="ECO:0000256" key="3">
    <source>
        <dbReference type="ARBA" id="ARBA00023125"/>
    </source>
</evidence>
<evidence type="ECO:0000256" key="1">
    <source>
        <dbReference type="ARBA" id="ARBA00023015"/>
    </source>
</evidence>
<dbReference type="NCBIfam" id="TIGR02937">
    <property type="entry name" value="sigma70-ECF"/>
    <property type="match status" value="1"/>
</dbReference>
<dbReference type="GO" id="GO:0006352">
    <property type="term" value="P:DNA-templated transcription initiation"/>
    <property type="evidence" value="ECO:0007669"/>
    <property type="project" value="InterPro"/>
</dbReference>
<gene>
    <name evidence="7" type="ORF">IAC53_03050</name>
</gene>
<evidence type="ECO:0000259" key="6">
    <source>
        <dbReference type="Pfam" id="PF04545"/>
    </source>
</evidence>
<feature type="domain" description="RNA polymerase sigma-70 region 2" evidence="5">
    <location>
        <begin position="11"/>
        <end position="75"/>
    </location>
</feature>
<keyword evidence="2" id="KW-0731">Sigma factor</keyword>
<dbReference type="PANTHER" id="PTHR30385">
    <property type="entry name" value="SIGMA FACTOR F FLAGELLAR"/>
    <property type="match status" value="1"/>
</dbReference>
<keyword evidence="4" id="KW-0804">Transcription</keyword>
<dbReference type="AlphaFoldDB" id="A0A9D1IEI2"/>
<dbReference type="Pfam" id="PF04542">
    <property type="entry name" value="Sigma70_r2"/>
    <property type="match status" value="1"/>
</dbReference>
<dbReference type="InterPro" id="IPR013325">
    <property type="entry name" value="RNA_pol_sigma_r2"/>
</dbReference>
<evidence type="ECO:0000313" key="7">
    <source>
        <dbReference type="EMBL" id="HIU35568.1"/>
    </source>
</evidence>
<evidence type="ECO:0000259" key="5">
    <source>
        <dbReference type="Pfam" id="PF04542"/>
    </source>
</evidence>
<evidence type="ECO:0000256" key="2">
    <source>
        <dbReference type="ARBA" id="ARBA00023082"/>
    </source>
</evidence>
<keyword evidence="1" id="KW-0805">Transcription regulation</keyword>
<dbReference type="EMBL" id="DVMW01000024">
    <property type="protein sequence ID" value="HIU35568.1"/>
    <property type="molecule type" value="Genomic_DNA"/>
</dbReference>
<accession>A0A9D1IEI2</accession>
<dbReference type="CDD" id="cd06171">
    <property type="entry name" value="Sigma70_r4"/>
    <property type="match status" value="1"/>
</dbReference>
<dbReference type="GO" id="GO:0003677">
    <property type="term" value="F:DNA binding"/>
    <property type="evidence" value="ECO:0007669"/>
    <property type="project" value="UniProtKB-KW"/>
</dbReference>
<dbReference type="SUPFAM" id="SSF88946">
    <property type="entry name" value="Sigma2 domain of RNA polymerase sigma factors"/>
    <property type="match status" value="1"/>
</dbReference>
<dbReference type="Pfam" id="PF04545">
    <property type="entry name" value="Sigma70_r4"/>
    <property type="match status" value="1"/>
</dbReference>
<dbReference type="SUPFAM" id="SSF88659">
    <property type="entry name" value="Sigma3 and sigma4 domains of RNA polymerase sigma factors"/>
    <property type="match status" value="2"/>
</dbReference>
<evidence type="ECO:0000313" key="8">
    <source>
        <dbReference type="Proteomes" id="UP000824071"/>
    </source>
</evidence>
<dbReference type="Proteomes" id="UP000824071">
    <property type="component" value="Unassembled WGS sequence"/>
</dbReference>
<dbReference type="InterPro" id="IPR007630">
    <property type="entry name" value="RNA_pol_sigma70_r4"/>
</dbReference>
<organism evidence="7 8">
    <name type="scientific">Candidatus Fimenecus excrementigallinarum</name>
    <dbReference type="NCBI Taxonomy" id="2840816"/>
    <lineage>
        <taxon>Bacteria</taxon>
        <taxon>Bacillati</taxon>
        <taxon>Bacillota</taxon>
        <taxon>Clostridia</taxon>
        <taxon>Candidatus Fimenecus</taxon>
    </lineage>
</organism>
<dbReference type="PRINTS" id="PR00046">
    <property type="entry name" value="SIGMA70FCT"/>
</dbReference>
<dbReference type="InterPro" id="IPR000943">
    <property type="entry name" value="RNA_pol_sigma70"/>
</dbReference>